<evidence type="ECO:0000313" key="3">
    <source>
        <dbReference type="Proteomes" id="UP000019462"/>
    </source>
</evidence>
<keyword evidence="3" id="KW-1185">Reference proteome</keyword>
<accession>W3VUY9</accession>
<dbReference type="EMBL" id="AWNI01000001">
    <property type="protein sequence ID" value="ETS65300.1"/>
    <property type="molecule type" value="Genomic_DNA"/>
</dbReference>
<feature type="region of interest" description="Disordered" evidence="1">
    <location>
        <begin position="84"/>
        <end position="117"/>
    </location>
</feature>
<protein>
    <submittedName>
        <fullName evidence="2">Uncharacterized protein</fullName>
    </submittedName>
</protein>
<feature type="region of interest" description="Disordered" evidence="1">
    <location>
        <begin position="1"/>
        <end position="42"/>
    </location>
</feature>
<name>W3VUY9_MOEAP</name>
<sequence>MHTRLGRHPISAAATDNVKMAQGKAAAAQPLPASPITSPQSPQSIFFDRYDFDSHPLKRRISRPNILSLLPSFDAARHMHSTLLLNPVGETPRASRNRERKSSASNSNQKSSSRSLQ</sequence>
<dbReference type="Proteomes" id="UP000019462">
    <property type="component" value="Unassembled WGS sequence"/>
</dbReference>
<dbReference type="AlphaFoldDB" id="W3VUY9"/>
<gene>
    <name evidence="2" type="ORF">PaG_00024</name>
</gene>
<reference evidence="2 3" key="1">
    <citation type="journal article" date="2014" name="Genome Announc.">
        <title>Genome sequence of the basidiomycetous fungus Pseudozyma aphidis DSM70725, an efficient producer of biosurfactant mannosylerythritol lipids.</title>
        <authorList>
            <person name="Lorenz S."/>
            <person name="Guenther M."/>
            <person name="Grumaz C."/>
            <person name="Rupp S."/>
            <person name="Zibek S."/>
            <person name="Sohn K."/>
        </authorList>
    </citation>
    <scope>NUCLEOTIDE SEQUENCE [LARGE SCALE GENOMIC DNA]</scope>
    <source>
        <strain evidence="3">ATCC 32657 / CBS 517.83 / DSM 70725 / JCM 10318 / NBRC 10182 / NRRL Y-7954 / St-0401</strain>
    </source>
</reference>
<evidence type="ECO:0000256" key="1">
    <source>
        <dbReference type="SAM" id="MobiDB-lite"/>
    </source>
</evidence>
<evidence type="ECO:0000313" key="2">
    <source>
        <dbReference type="EMBL" id="ETS65300.1"/>
    </source>
</evidence>
<comment type="caution">
    <text evidence="2">The sequence shown here is derived from an EMBL/GenBank/DDBJ whole genome shotgun (WGS) entry which is preliminary data.</text>
</comment>
<organism evidence="2 3">
    <name type="scientific">Moesziomyces aphidis</name>
    <name type="common">Pseudozyma aphidis</name>
    <dbReference type="NCBI Taxonomy" id="84754"/>
    <lineage>
        <taxon>Eukaryota</taxon>
        <taxon>Fungi</taxon>
        <taxon>Dikarya</taxon>
        <taxon>Basidiomycota</taxon>
        <taxon>Ustilaginomycotina</taxon>
        <taxon>Ustilaginomycetes</taxon>
        <taxon>Ustilaginales</taxon>
        <taxon>Ustilaginaceae</taxon>
        <taxon>Moesziomyces</taxon>
    </lineage>
</organism>
<dbReference type="HOGENOM" id="CLU_2085799_0_0_1"/>
<proteinExistence type="predicted"/>
<feature type="compositionally biased region" description="Low complexity" evidence="1">
    <location>
        <begin position="103"/>
        <end position="117"/>
    </location>
</feature>